<name>Q7XT71_ORYSJ</name>
<dbReference type="Gene3D" id="1.10.340.30">
    <property type="entry name" value="Hypothetical protein, domain 2"/>
    <property type="match status" value="1"/>
</dbReference>
<gene>
    <name evidence="3" type="primary">OSJNBa0029H02.23</name>
</gene>
<dbReference type="Pfam" id="PF03352">
    <property type="entry name" value="Adenine_glyco"/>
    <property type="match status" value="1"/>
</dbReference>
<keyword evidence="1" id="KW-0862">Zinc</keyword>
<feature type="binding site" evidence="1">
    <location>
        <position position="379"/>
    </location>
    <ligand>
        <name>Zn(2+)</name>
        <dbReference type="ChEBI" id="CHEBI:29105"/>
    </ligand>
</feature>
<dbReference type="PANTHER" id="PTHR31116:SF44">
    <property type="entry name" value="OS04G0501200 PROTEIN"/>
    <property type="match status" value="1"/>
</dbReference>
<dbReference type="InterPro" id="IPR011257">
    <property type="entry name" value="DNA_glycosylase"/>
</dbReference>
<feature type="region of interest" description="Disordered" evidence="2">
    <location>
        <begin position="1"/>
        <end position="59"/>
    </location>
</feature>
<evidence type="ECO:0000313" key="3">
    <source>
        <dbReference type="EMBL" id="CAE01637.3"/>
    </source>
</evidence>
<dbReference type="GO" id="GO:0006284">
    <property type="term" value="P:base-excision repair"/>
    <property type="evidence" value="ECO:0007669"/>
    <property type="project" value="InterPro"/>
</dbReference>
<sequence>MSGANARGRLSPASGGGGDSEPRSAGSRTRSVSATRGRKPSPRPGRDAAAAAAEEKKPAAVPTLLPSLSVPAGMRRQELLLRSGLSLDASCSSDASTDSFCSRASTGRIGRPTFGARKKKTLCQTDHKIVSMLEREVGLASANDVPGLKRRCSWVTANTGWGGDGSREHFVVTNSKKLAVEMTISLEPCYAAFHDEEWGVPVHDDKYVNIINLDMILFHLVKESSVNYSITFRVLFELLVLSGALAELTWPTILNKRPIFREVFMDFDPVLVSKLSEKKIIAPGSPSSTLLSEQKLRGVIENARQILKIVEEFGTFDKYCWSFVNNKPILSRFRYPRQVPVKTSKADAISKDLVRRGFRSVGPTVVYTFMQVSGMTNDHLISCYRFAECAAAATGSNTTVGSETNSDSSNRATEQQMNGTNGLAADIARTIDELSIS</sequence>
<protein>
    <submittedName>
        <fullName evidence="3">OSJNBa0029H02.23 protein</fullName>
    </submittedName>
</protein>
<feature type="compositionally biased region" description="Polar residues" evidence="2">
    <location>
        <begin position="397"/>
        <end position="421"/>
    </location>
</feature>
<dbReference type="InterPro" id="IPR005019">
    <property type="entry name" value="Adenine_glyco"/>
</dbReference>
<accession>Q7XT71</accession>
<proteinExistence type="predicted"/>
<feature type="binding site" evidence="1">
    <location>
        <position position="194"/>
    </location>
    <ligand>
        <name>Zn(2+)</name>
        <dbReference type="ChEBI" id="CHEBI:29105"/>
    </ligand>
</feature>
<dbReference type="AlphaFoldDB" id="Q7XT71"/>
<evidence type="ECO:0000256" key="2">
    <source>
        <dbReference type="SAM" id="MobiDB-lite"/>
    </source>
</evidence>
<evidence type="ECO:0000256" key="1">
    <source>
        <dbReference type="PIRSR" id="PIRSR605019-1"/>
    </source>
</evidence>
<dbReference type="SUPFAM" id="SSF48150">
    <property type="entry name" value="DNA-glycosylase"/>
    <property type="match status" value="1"/>
</dbReference>
<dbReference type="PANTHER" id="PTHR31116">
    <property type="entry name" value="OS04G0501200 PROTEIN"/>
    <property type="match status" value="1"/>
</dbReference>
<keyword evidence="1" id="KW-0479">Metal-binding</keyword>
<feature type="binding site" evidence="1">
    <location>
        <position position="383"/>
    </location>
    <ligand>
        <name>Zn(2+)</name>
        <dbReference type="ChEBI" id="CHEBI:29105"/>
    </ligand>
</feature>
<organism evidence="3">
    <name type="scientific">Oryza sativa subsp. japonica</name>
    <name type="common">Rice</name>
    <dbReference type="NCBI Taxonomy" id="39947"/>
    <lineage>
        <taxon>Eukaryota</taxon>
        <taxon>Viridiplantae</taxon>
        <taxon>Streptophyta</taxon>
        <taxon>Embryophyta</taxon>
        <taxon>Tracheophyta</taxon>
        <taxon>Spermatophyta</taxon>
        <taxon>Magnoliopsida</taxon>
        <taxon>Liliopsida</taxon>
        <taxon>Poales</taxon>
        <taxon>Poaceae</taxon>
        <taxon>BOP clade</taxon>
        <taxon>Oryzoideae</taxon>
        <taxon>Oryzeae</taxon>
        <taxon>Oryzinae</taxon>
        <taxon>Oryza</taxon>
        <taxon>Oryza sativa</taxon>
    </lineage>
</organism>
<dbReference type="EMBL" id="AL606594">
    <property type="protein sequence ID" value="CAE01637.3"/>
    <property type="molecule type" value="Genomic_DNA"/>
</dbReference>
<reference evidence="3" key="1">
    <citation type="journal article" date="2002" name="Nature">
        <title>Sequence and analysis of rice chromosome 4.</title>
        <authorList>
            <person name="Feng Q."/>
            <person name="Zhang Y."/>
            <person name="Hao P."/>
            <person name="Wang S."/>
            <person name="Fu G."/>
            <person name="Huang Y."/>
            <person name="Li Y."/>
            <person name="Zhu J."/>
            <person name="Liu Y."/>
            <person name="Hu X."/>
            <person name="Jia P."/>
            <person name="Zhang Y."/>
            <person name="Zhao Q."/>
            <person name="Ying K."/>
            <person name="Yu S."/>
            <person name="Tang Y."/>
            <person name="Weng Q."/>
            <person name="Zhang L."/>
            <person name="Lu Y."/>
            <person name="Mu J."/>
            <person name="Lu Y."/>
            <person name="Zhang L.S."/>
            <person name="Yu Z."/>
            <person name="Fan D."/>
            <person name="Liu X."/>
            <person name="Lu T."/>
            <person name="Li C."/>
            <person name="Wu Y."/>
            <person name="Sun T."/>
            <person name="Lei H."/>
            <person name="Li T."/>
            <person name="Hu H."/>
            <person name="Guan J."/>
            <person name="Wu M."/>
            <person name="Zhang R."/>
            <person name="Zhou B."/>
            <person name="Chen Z."/>
            <person name="Chen L."/>
            <person name="Jin Z."/>
            <person name="Wang R."/>
            <person name="Yin H."/>
            <person name="Cai Z."/>
            <person name="Ren S."/>
            <person name="Lv G."/>
            <person name="Gu W."/>
            <person name="Zhu G."/>
            <person name="Tu Y."/>
            <person name="Jia J."/>
            <person name="Zhang Y."/>
            <person name="Chen J."/>
            <person name="Kang H."/>
            <person name="Chen X."/>
            <person name="Shao C."/>
            <person name="Sun Y."/>
            <person name="Hu Q."/>
            <person name="Zhang X."/>
            <person name="Zhang W."/>
            <person name="Wang L."/>
            <person name="Ding C."/>
            <person name="Sheng H."/>
            <person name="Gu J."/>
            <person name="Chen S."/>
            <person name="Ni L."/>
            <person name="Zhu F."/>
            <person name="Chen W."/>
            <person name="Lan L."/>
            <person name="Lai Y."/>
            <person name="Cheng Z."/>
            <person name="Gu M."/>
            <person name="Jiang J."/>
            <person name="Li J."/>
            <person name="Hong G."/>
            <person name="Xue Y."/>
            <person name="Han B."/>
        </authorList>
    </citation>
    <scope>NUCLEOTIDE SEQUENCE [LARGE SCALE GENOMIC DNA]</scope>
</reference>
<dbReference type="GO" id="GO:0046872">
    <property type="term" value="F:metal ion binding"/>
    <property type="evidence" value="ECO:0007669"/>
    <property type="project" value="UniProtKB-KW"/>
</dbReference>
<dbReference type="GO" id="GO:0008725">
    <property type="term" value="F:DNA-3-methyladenine glycosylase activity"/>
    <property type="evidence" value="ECO:0007669"/>
    <property type="project" value="InterPro"/>
</dbReference>
<feature type="region of interest" description="Disordered" evidence="2">
    <location>
        <begin position="397"/>
        <end position="422"/>
    </location>
</feature>